<feature type="coiled-coil region" evidence="3">
    <location>
        <begin position="472"/>
        <end position="499"/>
    </location>
</feature>
<keyword evidence="3" id="KW-0175">Coiled coil</keyword>
<dbReference type="PROSITE" id="PS50009">
    <property type="entry name" value="RASGEF_CAT"/>
    <property type="match status" value="1"/>
</dbReference>
<feature type="region of interest" description="Disordered" evidence="4">
    <location>
        <begin position="780"/>
        <end position="846"/>
    </location>
</feature>
<dbReference type="PANTHER" id="PTHR23113:SF99">
    <property type="entry name" value="RASGEF DOMAIN-CONTAINING PROTEIN"/>
    <property type="match status" value="1"/>
</dbReference>
<dbReference type="PROSITE" id="PS50010">
    <property type="entry name" value="DH_2"/>
    <property type="match status" value="1"/>
</dbReference>
<reference evidence="9" key="1">
    <citation type="submission" date="2021-02" db="EMBL/GenBank/DDBJ databases">
        <authorList>
            <person name="Nowell W R."/>
        </authorList>
    </citation>
    <scope>NUCLEOTIDE SEQUENCE</scope>
</reference>
<feature type="coiled-coil region" evidence="3">
    <location>
        <begin position="228"/>
        <end position="262"/>
    </location>
</feature>
<dbReference type="InterPro" id="IPR000651">
    <property type="entry name" value="Ras-like_Gua-exchang_fac_N"/>
</dbReference>
<dbReference type="InterPro" id="IPR008937">
    <property type="entry name" value="Ras-like_GEF"/>
</dbReference>
<dbReference type="SMART" id="SM00233">
    <property type="entry name" value="PH"/>
    <property type="match status" value="2"/>
</dbReference>
<feature type="compositionally biased region" description="Low complexity" evidence="4">
    <location>
        <begin position="1023"/>
        <end position="1036"/>
    </location>
</feature>
<feature type="compositionally biased region" description="Basic and acidic residues" evidence="4">
    <location>
        <begin position="797"/>
        <end position="816"/>
    </location>
</feature>
<dbReference type="SUPFAM" id="SSF48065">
    <property type="entry name" value="DBL homology domain (DH-domain)"/>
    <property type="match status" value="1"/>
</dbReference>
<dbReference type="CDD" id="cd00160">
    <property type="entry name" value="RhoGEF"/>
    <property type="match status" value="1"/>
</dbReference>
<feature type="compositionally biased region" description="Polar residues" evidence="4">
    <location>
        <begin position="1013"/>
        <end position="1022"/>
    </location>
</feature>
<dbReference type="InterPro" id="IPR001895">
    <property type="entry name" value="RASGEF_cat_dom"/>
</dbReference>
<keyword evidence="1 2" id="KW-0344">Guanine-nucleotide releasing factor</keyword>
<dbReference type="SUPFAM" id="SSF50729">
    <property type="entry name" value="PH domain-like"/>
    <property type="match status" value="2"/>
</dbReference>
<evidence type="ECO:0000256" key="3">
    <source>
        <dbReference type="SAM" id="Coils"/>
    </source>
</evidence>
<dbReference type="InterPro" id="IPR001849">
    <property type="entry name" value="PH_domain"/>
</dbReference>
<dbReference type="Pfam" id="PF00621">
    <property type="entry name" value="RhoGEF"/>
    <property type="match status" value="1"/>
</dbReference>
<dbReference type="Gene3D" id="1.10.840.10">
    <property type="entry name" value="Ras guanine-nucleotide exchange factors catalytic domain"/>
    <property type="match status" value="1"/>
</dbReference>
<sequence length="1480" mass="169114">MPLLSSSLLLSMQSQNNNNNNKNSNTSSSQQSAHNTRTRMASSDSWSPLKNFPTILMTRTSFKVNEEHLLSLAIKARLENRECGYLSRRGGSDSSSSPNKWQLKWFVLYQNLLFYYENVNSPKPQGVYFLESCYASRTTPKNSKDGEKLLNKALIRIFYFNLNELECFGKEFSSLIPLQIIVYSALLGTQMLFELFRIYYNRLLSLKEELEQKYLHLSQVYESEAKTKYQYLQQVEELSTEVRELRRELSRYRRQHHLLRTKTIAEEDTKELRKIKKVQSLCRGWLYRQRWKRIVEEYIRSPHAEMMRKRNNIIFNLVESEREYVHQLEILVANYVRPFRMAASSKKPLITHEDANSIFLNSEIILFLHQIFYKGLSKKLEQWPTFYTGDLFDMFISMLHIYLEYVRNHHYSLQNLVECKFSNPEFNKFLERCETKAACEGLTLETLLVLPMNRIPYYIITLANCLSHTPHVHVEREKLEQAKDKLEELSKIMHDEVSETEHIRANLAIERSIAEGCDVLLDVNQVLCRQGGLVLWTGDKVKQGLNQKLSAREIRRNETVVQCYLFSNHLVITTRASNGKLHLVKTCGVIALAEVTLVDDISTDPQDMLLSVADDETTDDSNSTSTTDHKNCEFDSYISRLFRLIVEPRDQPSYSTTLVANDESHKSEWCSDIAQCLQNLRYSNLLSGTFRNESSVIAPESVKFDVKLYKDDSGIKYCKTLDSCKIPQIRHATVERLFERLTDLRFLSIDFLNTFLLTYRLYTDAYTVMETLIRIYKSSPQTSLDHTTETDGTTTQKNDEQNKAKQAKINEHDTESTRQVPAVPETSVTDTSEQDRDPGRHSHTGTFWRGQRIEQNEATIMATTAEKTIDKKLLVKSNGESSLLPTIPSIDIDYSNDPLHPPLAPLASSETFSDVDALQRDSQSPSNVKKLSVDFRKNGNHEELSCKTTKSEFDSLEKLFDFPSSEISNEPSSGIEPTSRNIKSRIRFSDTNQIIDANKDEKSVLPMEKGDSSPVQQRSTVDSNTAATTAQENQTASQNVIWLSKRLSEVLSSPRQSLRNAAESSYKKVLPGVVVTSSRSSRRRISSAAATQAFAVATSGESPKVTRNERLASTAGGNSSSPQSATTGNPLASISKEQKANEYTIANTASTMRVLNILRHWLTKHPLDFHKSPKLKEMVLELLQDMLVNGRLIAAEHKAAVGILKQLETNEVEKNAEQLCIILHPIQNPNATFEQIAVSDLAEQMTLIDHKLFCALDSEELLLQGWMKPGRDDLAPNVALISRRFNEMCRLVITEILSQSTINDRIQCIEKWGTVADICRYLRNFNGVLQIMAAFVNSSVYRLKQTWDRTSKQSKHVINKLQSLVHSDGKFKNLRDTLTKVDPPCIPYLGLYLSDLTFIEESSQDMSEFQSVNFSKMRMKTHIINEIRRFQSTPFKIKHNPRVCAYLLNSSRLLSEDQCYGLSLKLEPRASRAGMTNLGV</sequence>
<evidence type="ECO:0000256" key="4">
    <source>
        <dbReference type="SAM" id="MobiDB-lite"/>
    </source>
</evidence>
<dbReference type="PANTHER" id="PTHR23113">
    <property type="entry name" value="GUANINE NUCLEOTIDE EXCHANGE FACTOR"/>
    <property type="match status" value="1"/>
</dbReference>
<comment type="caution">
    <text evidence="9">The sequence shown here is derived from an EMBL/GenBank/DDBJ whole genome shotgun (WGS) entry which is preliminary data.</text>
</comment>
<dbReference type="Proteomes" id="UP000663855">
    <property type="component" value="Unassembled WGS sequence"/>
</dbReference>
<organism evidence="9 11">
    <name type="scientific">Rotaria magnacalcarata</name>
    <dbReference type="NCBI Taxonomy" id="392030"/>
    <lineage>
        <taxon>Eukaryota</taxon>
        <taxon>Metazoa</taxon>
        <taxon>Spiralia</taxon>
        <taxon>Gnathifera</taxon>
        <taxon>Rotifera</taxon>
        <taxon>Eurotatoria</taxon>
        <taxon>Bdelloidea</taxon>
        <taxon>Philodinida</taxon>
        <taxon>Philodinidae</taxon>
        <taxon>Rotaria</taxon>
    </lineage>
</organism>
<dbReference type="CDD" id="cd00155">
    <property type="entry name" value="RasGEF"/>
    <property type="match status" value="1"/>
</dbReference>
<dbReference type="Gene3D" id="1.20.870.10">
    <property type="entry name" value="Son of sevenless (SoS) protein Chain: S domain 1"/>
    <property type="match status" value="1"/>
</dbReference>
<dbReference type="GO" id="GO:0005886">
    <property type="term" value="C:plasma membrane"/>
    <property type="evidence" value="ECO:0007669"/>
    <property type="project" value="TreeGrafter"/>
</dbReference>
<dbReference type="PROSITE" id="PS50003">
    <property type="entry name" value="PH_DOMAIN"/>
    <property type="match status" value="1"/>
</dbReference>
<dbReference type="GO" id="GO:0007265">
    <property type="term" value="P:Ras protein signal transduction"/>
    <property type="evidence" value="ECO:0007669"/>
    <property type="project" value="TreeGrafter"/>
</dbReference>
<dbReference type="InterPro" id="IPR023578">
    <property type="entry name" value="Ras_GEF_dom_sf"/>
</dbReference>
<feature type="compositionally biased region" description="Low complexity" evidence="4">
    <location>
        <begin position="782"/>
        <end position="796"/>
    </location>
</feature>
<name>A0A815DV06_9BILA</name>
<dbReference type="Gene3D" id="1.20.900.10">
    <property type="entry name" value="Dbl homology (DH) domain"/>
    <property type="match status" value="1"/>
</dbReference>
<dbReference type="Pfam" id="PF00618">
    <property type="entry name" value="RasGEF_N"/>
    <property type="match status" value="1"/>
</dbReference>
<dbReference type="PROSITE" id="PS00720">
    <property type="entry name" value="RASGEF"/>
    <property type="match status" value="1"/>
</dbReference>
<feature type="compositionally biased region" description="Polar residues" evidence="4">
    <location>
        <begin position="33"/>
        <end position="45"/>
    </location>
</feature>
<dbReference type="InterPro" id="IPR000219">
    <property type="entry name" value="DH_dom"/>
</dbReference>
<feature type="domain" description="DH" evidence="7">
    <location>
        <begin position="309"/>
        <end position="496"/>
    </location>
</feature>
<feature type="domain" description="PH" evidence="5">
    <location>
        <begin position="79"/>
        <end position="118"/>
    </location>
</feature>
<dbReference type="Gene3D" id="2.30.29.30">
    <property type="entry name" value="Pleckstrin-homology domain (PH domain)/Phosphotyrosine-binding domain (PTB)"/>
    <property type="match status" value="2"/>
</dbReference>
<dbReference type="PROSITE" id="PS50212">
    <property type="entry name" value="RASGEF_NTER"/>
    <property type="match status" value="1"/>
</dbReference>
<protein>
    <submittedName>
        <fullName evidence="9">Uncharacterized protein</fullName>
    </submittedName>
</protein>
<dbReference type="SMART" id="SM00325">
    <property type="entry name" value="RhoGEF"/>
    <property type="match status" value="1"/>
</dbReference>
<evidence type="ECO:0000313" key="10">
    <source>
        <dbReference type="EMBL" id="CAF1933693.1"/>
    </source>
</evidence>
<evidence type="ECO:0000259" key="7">
    <source>
        <dbReference type="PROSITE" id="PS50010"/>
    </source>
</evidence>
<feature type="compositionally biased region" description="Basic and acidic residues" evidence="4">
    <location>
        <begin position="998"/>
        <end position="1011"/>
    </location>
</feature>
<dbReference type="InterPro" id="IPR036964">
    <property type="entry name" value="RASGEF_cat_dom_sf"/>
</dbReference>
<dbReference type="EMBL" id="CAJNRE010000928">
    <property type="protein sequence ID" value="CAF1933693.1"/>
    <property type="molecule type" value="Genomic_DNA"/>
</dbReference>
<evidence type="ECO:0000313" key="11">
    <source>
        <dbReference type="Proteomes" id="UP000663855"/>
    </source>
</evidence>
<evidence type="ECO:0000256" key="2">
    <source>
        <dbReference type="PROSITE-ProRule" id="PRU00168"/>
    </source>
</evidence>
<dbReference type="InterPro" id="IPR035899">
    <property type="entry name" value="DBL_dom_sf"/>
</dbReference>
<proteinExistence type="predicted"/>
<dbReference type="InterPro" id="IPR011993">
    <property type="entry name" value="PH-like_dom_sf"/>
</dbReference>
<feature type="domain" description="N-terminal Ras-GEF" evidence="8">
    <location>
        <begin position="725"/>
        <end position="852"/>
    </location>
</feature>
<dbReference type="SUPFAM" id="SSF48366">
    <property type="entry name" value="Ras GEF"/>
    <property type="match status" value="1"/>
</dbReference>
<feature type="region of interest" description="Disordered" evidence="4">
    <location>
        <begin position="998"/>
        <end position="1036"/>
    </location>
</feature>
<feature type="compositionally biased region" description="Low complexity" evidence="4">
    <location>
        <begin position="13"/>
        <end position="32"/>
    </location>
</feature>
<dbReference type="EMBL" id="CAJNOV010007909">
    <property type="protein sequence ID" value="CAF1302610.1"/>
    <property type="molecule type" value="Genomic_DNA"/>
</dbReference>
<feature type="region of interest" description="Disordered" evidence="4">
    <location>
        <begin position="13"/>
        <end position="45"/>
    </location>
</feature>
<feature type="domain" description="Ras-GEF" evidence="6">
    <location>
        <begin position="1237"/>
        <end position="1469"/>
    </location>
</feature>
<dbReference type="GO" id="GO:0005085">
    <property type="term" value="F:guanyl-nucleotide exchange factor activity"/>
    <property type="evidence" value="ECO:0007669"/>
    <property type="project" value="UniProtKB-KW"/>
</dbReference>
<dbReference type="PROSITE" id="PS50096">
    <property type="entry name" value="IQ"/>
    <property type="match status" value="1"/>
</dbReference>
<evidence type="ECO:0000256" key="1">
    <source>
        <dbReference type="ARBA" id="ARBA00022658"/>
    </source>
</evidence>
<evidence type="ECO:0000259" key="8">
    <source>
        <dbReference type="PROSITE" id="PS50212"/>
    </source>
</evidence>
<dbReference type="InterPro" id="IPR019804">
    <property type="entry name" value="Ras_G-nucl-exch_fac_CS"/>
</dbReference>
<evidence type="ECO:0000313" key="9">
    <source>
        <dbReference type="EMBL" id="CAF1302610.1"/>
    </source>
</evidence>
<accession>A0A815DV06</accession>
<gene>
    <name evidence="9" type="ORF">CJN711_LOCUS17013</name>
    <name evidence="10" type="ORF">MBJ925_LOCUS4672</name>
</gene>
<dbReference type="SMART" id="SM00147">
    <property type="entry name" value="RasGEF"/>
    <property type="match status" value="1"/>
</dbReference>
<dbReference type="Pfam" id="PF00617">
    <property type="entry name" value="RasGEF"/>
    <property type="match status" value="1"/>
</dbReference>
<dbReference type="Pfam" id="PF00169">
    <property type="entry name" value="PH"/>
    <property type="match status" value="1"/>
</dbReference>
<evidence type="ECO:0000259" key="5">
    <source>
        <dbReference type="PROSITE" id="PS50003"/>
    </source>
</evidence>
<dbReference type="Proteomes" id="UP000663824">
    <property type="component" value="Unassembled WGS sequence"/>
</dbReference>
<evidence type="ECO:0000259" key="6">
    <source>
        <dbReference type="PROSITE" id="PS50009"/>
    </source>
</evidence>